<evidence type="ECO:0000256" key="5">
    <source>
        <dbReference type="ARBA" id="ARBA00022692"/>
    </source>
</evidence>
<dbReference type="Pfam" id="PF01580">
    <property type="entry name" value="FtsK_SpoIIIE"/>
    <property type="match status" value="1"/>
</dbReference>
<dbReference type="Pfam" id="PF17854">
    <property type="entry name" value="FtsK_alpha"/>
    <property type="match status" value="1"/>
</dbReference>
<keyword evidence="9 16" id="KW-1133">Transmembrane helix</keyword>
<dbReference type="Gene3D" id="3.30.980.40">
    <property type="match status" value="1"/>
</dbReference>
<evidence type="ECO:0000256" key="11">
    <source>
        <dbReference type="ARBA" id="ARBA00023136"/>
    </source>
</evidence>
<dbReference type="Gene3D" id="1.10.10.10">
    <property type="entry name" value="Winged helix-like DNA-binding domain superfamily/Winged helix DNA-binding domain"/>
    <property type="match status" value="1"/>
</dbReference>
<evidence type="ECO:0000256" key="8">
    <source>
        <dbReference type="ARBA" id="ARBA00022840"/>
    </source>
</evidence>
<keyword evidence="5 16" id="KW-0812">Transmembrane</keyword>
<dbReference type="GO" id="GO:0003677">
    <property type="term" value="F:DNA binding"/>
    <property type="evidence" value="ECO:0007669"/>
    <property type="project" value="UniProtKB-KW"/>
</dbReference>
<dbReference type="SUPFAM" id="SSF46785">
    <property type="entry name" value="Winged helix' DNA-binding domain"/>
    <property type="match status" value="1"/>
</dbReference>
<dbReference type="AlphaFoldDB" id="A0A7V6DR95"/>
<evidence type="ECO:0000256" key="9">
    <source>
        <dbReference type="ARBA" id="ARBA00022989"/>
    </source>
</evidence>
<keyword evidence="10" id="KW-0238">DNA-binding</keyword>
<evidence type="ECO:0000313" key="18">
    <source>
        <dbReference type="EMBL" id="HHS30951.1"/>
    </source>
</evidence>
<dbReference type="InterPro" id="IPR002543">
    <property type="entry name" value="FtsK_dom"/>
</dbReference>
<feature type="transmembrane region" description="Helical" evidence="16">
    <location>
        <begin position="180"/>
        <end position="206"/>
    </location>
</feature>
<keyword evidence="12" id="KW-0131">Cell cycle</keyword>
<evidence type="ECO:0000256" key="13">
    <source>
        <dbReference type="ARBA" id="ARBA00025923"/>
    </source>
</evidence>
<keyword evidence="7" id="KW-0159">Chromosome partition</keyword>
<name>A0A7V6DR95_9BACT</name>
<protein>
    <recommendedName>
        <fullName evidence="17">FtsK domain-containing protein</fullName>
    </recommendedName>
</protein>
<evidence type="ECO:0000256" key="12">
    <source>
        <dbReference type="ARBA" id="ARBA00023306"/>
    </source>
</evidence>
<evidence type="ECO:0000256" key="6">
    <source>
        <dbReference type="ARBA" id="ARBA00022741"/>
    </source>
</evidence>
<evidence type="ECO:0000259" key="17">
    <source>
        <dbReference type="PROSITE" id="PS50901"/>
    </source>
</evidence>
<dbReference type="InterPro" id="IPR025199">
    <property type="entry name" value="FtsK_4TM"/>
</dbReference>
<dbReference type="InterPro" id="IPR018541">
    <property type="entry name" value="Ftsk_gamma"/>
</dbReference>
<feature type="compositionally biased region" description="Basic residues" evidence="15">
    <location>
        <begin position="13"/>
        <end position="22"/>
    </location>
</feature>
<feature type="compositionally biased region" description="Low complexity" evidence="15">
    <location>
        <begin position="1"/>
        <end position="12"/>
    </location>
</feature>
<feature type="region of interest" description="Disordered" evidence="15">
    <location>
        <begin position="1"/>
        <end position="33"/>
    </location>
</feature>
<comment type="similarity">
    <text evidence="2">Belongs to the FtsK/SpoIIIE/SftA family.</text>
</comment>
<comment type="caution">
    <text evidence="18">The sequence shown here is derived from an EMBL/GenBank/DDBJ whole genome shotgun (WGS) entry which is preliminary data.</text>
</comment>
<proteinExistence type="inferred from homology"/>
<dbReference type="PANTHER" id="PTHR22683:SF41">
    <property type="entry name" value="DNA TRANSLOCASE FTSK"/>
    <property type="match status" value="1"/>
</dbReference>
<dbReference type="InterPro" id="IPR003593">
    <property type="entry name" value="AAA+_ATPase"/>
</dbReference>
<feature type="compositionally biased region" description="Pro residues" evidence="15">
    <location>
        <begin position="254"/>
        <end position="267"/>
    </location>
</feature>
<reference evidence="18" key="1">
    <citation type="journal article" date="2020" name="mSystems">
        <title>Genome- and Community-Level Interaction Insights into Carbon Utilization and Element Cycling Functions of Hydrothermarchaeota in Hydrothermal Sediment.</title>
        <authorList>
            <person name="Zhou Z."/>
            <person name="Liu Y."/>
            <person name="Xu W."/>
            <person name="Pan J."/>
            <person name="Luo Z.H."/>
            <person name="Li M."/>
        </authorList>
    </citation>
    <scope>NUCLEOTIDE SEQUENCE [LARGE SCALE GENOMIC DNA]</scope>
    <source>
        <strain evidence="18">SpSt-767</strain>
    </source>
</reference>
<keyword evidence="6 14" id="KW-0547">Nucleotide-binding</keyword>
<evidence type="ECO:0000256" key="3">
    <source>
        <dbReference type="ARBA" id="ARBA00022475"/>
    </source>
</evidence>
<accession>A0A7V6DR95</accession>
<feature type="domain" description="FtsK" evidence="17">
    <location>
        <begin position="420"/>
        <end position="621"/>
    </location>
</feature>
<dbReference type="SMART" id="SM00843">
    <property type="entry name" value="Ftsk_gamma"/>
    <property type="match status" value="1"/>
</dbReference>
<dbReference type="InterPro" id="IPR036390">
    <property type="entry name" value="WH_DNA-bd_sf"/>
</dbReference>
<dbReference type="GO" id="GO:0007059">
    <property type="term" value="P:chromosome segregation"/>
    <property type="evidence" value="ECO:0007669"/>
    <property type="project" value="UniProtKB-KW"/>
</dbReference>
<evidence type="ECO:0000256" key="2">
    <source>
        <dbReference type="ARBA" id="ARBA00006474"/>
    </source>
</evidence>
<dbReference type="GO" id="GO:0051301">
    <property type="term" value="P:cell division"/>
    <property type="evidence" value="ECO:0007669"/>
    <property type="project" value="UniProtKB-KW"/>
</dbReference>
<comment type="subcellular location">
    <subcellularLocation>
        <location evidence="1">Cell membrane</location>
        <topology evidence="1">Multi-pass membrane protein</topology>
    </subcellularLocation>
</comment>
<dbReference type="Gene3D" id="3.40.50.300">
    <property type="entry name" value="P-loop containing nucleotide triphosphate hydrolases"/>
    <property type="match status" value="1"/>
</dbReference>
<comment type="subunit">
    <text evidence="13">Homohexamer. Forms a ring that surrounds DNA.</text>
</comment>
<dbReference type="SUPFAM" id="SSF52540">
    <property type="entry name" value="P-loop containing nucleoside triphosphate hydrolases"/>
    <property type="match status" value="1"/>
</dbReference>
<dbReference type="GO" id="GO:0005524">
    <property type="term" value="F:ATP binding"/>
    <property type="evidence" value="ECO:0007669"/>
    <property type="project" value="UniProtKB-UniRule"/>
</dbReference>
<evidence type="ECO:0000256" key="14">
    <source>
        <dbReference type="PROSITE-ProRule" id="PRU00289"/>
    </source>
</evidence>
<organism evidence="18">
    <name type="scientific">Desulfobacca acetoxidans</name>
    <dbReference type="NCBI Taxonomy" id="60893"/>
    <lineage>
        <taxon>Bacteria</taxon>
        <taxon>Pseudomonadati</taxon>
        <taxon>Thermodesulfobacteriota</taxon>
        <taxon>Desulfobaccia</taxon>
        <taxon>Desulfobaccales</taxon>
        <taxon>Desulfobaccaceae</taxon>
        <taxon>Desulfobacca</taxon>
    </lineage>
</organism>
<keyword evidence="3" id="KW-1003">Cell membrane</keyword>
<dbReference type="InterPro" id="IPR036388">
    <property type="entry name" value="WH-like_DNA-bd_sf"/>
</dbReference>
<feature type="transmembrane region" description="Helical" evidence="16">
    <location>
        <begin position="88"/>
        <end position="111"/>
    </location>
</feature>
<dbReference type="EMBL" id="DTGR01000226">
    <property type="protein sequence ID" value="HHS30951.1"/>
    <property type="molecule type" value="Genomic_DNA"/>
</dbReference>
<dbReference type="PANTHER" id="PTHR22683">
    <property type="entry name" value="SPORULATION PROTEIN RELATED"/>
    <property type="match status" value="1"/>
</dbReference>
<keyword evidence="11 16" id="KW-0472">Membrane</keyword>
<keyword evidence="8 14" id="KW-0067">ATP-binding</keyword>
<gene>
    <name evidence="18" type="ORF">ENV52_14785</name>
</gene>
<dbReference type="PROSITE" id="PS50901">
    <property type="entry name" value="FTSK"/>
    <property type="match status" value="1"/>
</dbReference>
<feature type="transmembrane region" description="Helical" evidence="16">
    <location>
        <begin position="123"/>
        <end position="145"/>
    </location>
</feature>
<dbReference type="GO" id="GO:0005886">
    <property type="term" value="C:plasma membrane"/>
    <property type="evidence" value="ECO:0007669"/>
    <property type="project" value="UniProtKB-SubCell"/>
</dbReference>
<dbReference type="Pfam" id="PF13491">
    <property type="entry name" value="FtsK_4TM"/>
    <property type="match status" value="1"/>
</dbReference>
<evidence type="ECO:0000256" key="4">
    <source>
        <dbReference type="ARBA" id="ARBA00022618"/>
    </source>
</evidence>
<dbReference type="CDD" id="cd01127">
    <property type="entry name" value="TrwB_TraG_TraD_VirD4"/>
    <property type="match status" value="1"/>
</dbReference>
<dbReference type="InterPro" id="IPR027417">
    <property type="entry name" value="P-loop_NTPase"/>
</dbReference>
<dbReference type="InterPro" id="IPR050206">
    <property type="entry name" value="FtsK/SpoIIIE/SftA"/>
</dbReference>
<sequence length="758" mass="82711">MAKKTPTNSKNSKNSKAKKNAKKAPQETPPPATWQRRLGQEVAALLLLGLALFLFLALASYSLADPQSLLKVWSVSHVSNWGGKAGAFLADVCMGLLGLGAFLLPLMLFGLAWQSHRQGLEYLAWPQAAAALALLGSTSGLLGLVQPYISWDKGLIHSGGYLGKMMAEALVSLLNRPGAALVLAFLFLLGIMGTTRLSLVGLLSLLGEVFRRAWGVLTRRRPPAMPEIPEASLRPDAAEARRPLIAKPAVNIEEPPPPPAAPEPETPPAQASKPRRTANSRGRFILPSLDLLDPPKPWDHQVQDGQMMAQAEKLETTLRHFGVEGKVTAIIPGPVVSRFELEPAPGVKISRVTNLSDDLALALKALSIRIVAPVPGKAVIGIEIPNPKRQVVALQEILADASYKKSSSPLTIALGKDIMGTPVVNDLARMPHLLIAGATGSGKSVGLNAMILSILFKSTPEQVRFLLIDPKRIELSTYQGIPHLLHPVVVNPREATTALHWAVNEMEKRYALLSDLGVRNIEGYNQKAKTMKFEQAEDGETPPPGFLPYIVVVIDELADLMLVASRDTEEYLIRLAQKARASGIHLLVATQRPSVDVITGLIKANFPTRVSYQVSSKADSRVILDSVGAERLLGKGDLLFIPPGTSRLVRIHGPYVSDEEVERVVEFLKEQAVPEYEPGIMEMQVQEQEEEDQGERDEKWDEALALVAETRNASISMLQRRLRIGYNRAARIIETMEREGLVGPSDGLKAREVYIPRR</sequence>
<feature type="region of interest" description="Disordered" evidence="15">
    <location>
        <begin position="247"/>
        <end position="279"/>
    </location>
</feature>
<dbReference type="InterPro" id="IPR041027">
    <property type="entry name" value="FtsK_alpha"/>
</dbReference>
<keyword evidence="4" id="KW-0132">Cell division</keyword>
<dbReference type="SMART" id="SM00382">
    <property type="entry name" value="AAA"/>
    <property type="match status" value="1"/>
</dbReference>
<evidence type="ECO:0000256" key="7">
    <source>
        <dbReference type="ARBA" id="ARBA00022829"/>
    </source>
</evidence>
<feature type="binding site" evidence="14">
    <location>
        <begin position="437"/>
        <end position="444"/>
    </location>
    <ligand>
        <name>ATP</name>
        <dbReference type="ChEBI" id="CHEBI:30616"/>
    </ligand>
</feature>
<evidence type="ECO:0000256" key="10">
    <source>
        <dbReference type="ARBA" id="ARBA00023125"/>
    </source>
</evidence>
<dbReference type="Pfam" id="PF09397">
    <property type="entry name" value="FtsK_gamma"/>
    <property type="match status" value="1"/>
</dbReference>
<evidence type="ECO:0000256" key="16">
    <source>
        <dbReference type="SAM" id="Phobius"/>
    </source>
</evidence>
<evidence type="ECO:0000256" key="15">
    <source>
        <dbReference type="SAM" id="MobiDB-lite"/>
    </source>
</evidence>
<evidence type="ECO:0000256" key="1">
    <source>
        <dbReference type="ARBA" id="ARBA00004651"/>
    </source>
</evidence>